<feature type="domain" description="KNTC1 N-terminal" evidence="3">
    <location>
        <begin position="82"/>
        <end position="348"/>
    </location>
</feature>
<keyword evidence="8" id="KW-1185">Reference proteome</keyword>
<evidence type="ECO:0000313" key="8">
    <source>
        <dbReference type="Proteomes" id="UP000709295"/>
    </source>
</evidence>
<evidence type="ECO:0000259" key="3">
    <source>
        <dbReference type="Pfam" id="PF24506"/>
    </source>
</evidence>
<dbReference type="GO" id="GO:1990423">
    <property type="term" value="C:RZZ complex"/>
    <property type="evidence" value="ECO:0007669"/>
    <property type="project" value="TreeGrafter"/>
</dbReference>
<feature type="domain" description="KNTC1 third ARM-repeats" evidence="4">
    <location>
        <begin position="1417"/>
        <end position="1616"/>
    </location>
</feature>
<dbReference type="GO" id="GO:0007094">
    <property type="term" value="P:mitotic spindle assembly checkpoint signaling"/>
    <property type="evidence" value="ECO:0007669"/>
    <property type="project" value="TreeGrafter"/>
</dbReference>
<comment type="caution">
    <text evidence="7">The sequence shown here is derived from an EMBL/GenBank/DDBJ whole genome shotgun (WGS) entry which is preliminary data.</text>
</comment>
<dbReference type="InterPro" id="IPR055404">
    <property type="entry name" value="ARM_KNTC1_2nd"/>
</dbReference>
<dbReference type="GO" id="GO:0031267">
    <property type="term" value="F:small GTPase binding"/>
    <property type="evidence" value="ECO:0007669"/>
    <property type="project" value="TreeGrafter"/>
</dbReference>
<feature type="region of interest" description="Disordered" evidence="1">
    <location>
        <begin position="1133"/>
        <end position="1168"/>
    </location>
</feature>
<dbReference type="Pfam" id="PF10493">
    <property type="entry name" value="Rod_C"/>
    <property type="match status" value="1"/>
</dbReference>
<name>A0A8J5LYX5_9STRA</name>
<dbReference type="Pfam" id="PF24506">
    <property type="entry name" value="KNTC1_N"/>
    <property type="match status" value="1"/>
</dbReference>
<evidence type="ECO:0000313" key="7">
    <source>
        <dbReference type="EMBL" id="KAG6952551.1"/>
    </source>
</evidence>
<accession>A0A8J5LYX5</accession>
<dbReference type="GO" id="GO:0005828">
    <property type="term" value="C:kinetochore microtubule"/>
    <property type="evidence" value="ECO:0007669"/>
    <property type="project" value="TreeGrafter"/>
</dbReference>
<sequence length="2371" mass="267607">MSVHVLGNHERKFPCYALLAFYSPCAKLTLITTLQDEDEGHGSDIPHDTPQLTVSLLCELPLKTTQNSHLESLKSSISRQNAPWIAVYGAKSAVIVGDRTQVQLVDLSKVEKAKNTPQKTIETLEKVQAMAFSACGQFLAVADATGTLSLYKSNGALLFGHHVVRGSSDSVVSIRFATSEGSRSSSDAQELVVVTKLGTLLRLGDLRLTEFEKLLLEKPKEALSEILKTIRFGRTNVGQLKENAQSCMLVHRFQSEEFVILGNHGAFVSVWKTIDGEKQTGIEKVSVNDSRSALVEAMDFDASYNSLVILCEGTLSWWNWRDLTELFEADVSRIRSFAMIRDREESETESASLLAVARSSEDGPSFQLVRIAHPESGDTDSIVVSRMESTKYLKTDAVCRDVALFARRSDTSRRQALAACRTDRGVTMLLLTGDGDISTIDTNESEDGEMVVDEDAVTIAESLVDTPISSLMQKGAMKKYQAKLTACASSIGEGDDDSRVILKLLLAVAASIREYTSSSPRSSLRMASLLCWCDEISELAYKWTTFQLLRSSSAEAEASGKTLREKWHQFRTMSVVEMLEKYIKLGSMRAVRILWSRHLDDATVHSIDKLLENLPPSLPVSAYAGWIQSEVVPVLIHHVEQAQSSEADATTEDGALFDQVALWLLERAENAAAKSDLDTAIRICNLLKSEDGEFSAVLSFYELKMQTSSRSANADVQQELNVFERIERLSEKLQHIKHLVVEHHFDISLSVFEDETPATIAMSMLDRVFDAASLKNEIEHHVRKYLGFCDVEVDPVLHDYVTELAESIQTPQSAKETRALVLLDEISDSNVRAEATLALLRSSLPPYSDALKRYASNCTQWKTERLEEIKEHVRLMKIQDMLTKYDIKQFDIADAKSASRLVSHILNQVSTPSAFVDAMLLVDAYSGLRCDRAVVQFTENLLTECDPVLTTDGLVSEVSVRVMKAMDALAEVKKRRDPKSNVMLFASLMEEVVEYGVTLLELETEEKNDVREDADVKSQSFILCMLKCLVAVYLPELKTLLELAGTSRDDSISAYVESSDYLLCDALLTDLQRICRVEAEFGLLLSVSALRDPEKCEAKLKQLIKPEILFPQDDGPESNGELTASVTYVGKGKGKKRAVASTEHNTEKRQRTSHNMERQSTSPGLQRDDERTRLVFDLNRFAAAVGIDAKACRSLIAQSAASNGSIQQAVRFSRELFSKRANTGADNSDKADLLGKFQPAEALKKTAISLSVYTSSHVKEIYDTPFTRNQQQLPAQVARLQAPTYTLELLRYALCMCEKEYFDETLILFKNTMLVNEILQFTQHNISNDKVPWTLYPRWYRGDACALSSYEAMKLVTRFAIAEHKNLRREVDARDTIASKRYVSFLVEQRADLLSLQALMSMQELPEDAAIVVNTQMGKLLSTVFQSQEIDNYLALGLMLSMKQEDAFHAFRRQISRENVAKDFNRFQKLAFIGADAARAWQRIAFLHQCVELEGNARWWHYLNLLGIECDHKAFQSERRDLQYIRRLVPQLITRSNYDFYTVLEFTRHYQIEDSFPSLVYTEALLLEEPATTNLEYQDKIIGVIDEIHEQHLVKMLLKSIPRISGRDYDRLLFLFRLLLENTSYREREEVERRVEVLRQLKAFVASQSEEKVSFHGLITKPREVLSRLVTKENFNALIGLAEPLRLEPDELQMLLLKNMITKLKLKAAVDEETSTKFSVFEDIMVCLSDTESRVTAAEWLAENFPLGEEKLKALEFALNAAVSGQTGSEDESNTSFIGHEAQTRLETKILRVKVEMLLRNANSQTSSLAEVINDKKQTSELLALVTEPKKLFQELYKRYALSFYNHSSGMLHAVASSIGDLLQLPQAKIRLDLVREWLVKDALHIGTDTSNEDTEEDPFELLKAEKLHQADEDFGKRILYLVSASVKTGDSFGDQVLRYLVDFAKDPQPRAGVTFRAKMRALRVILRLGQLYHAAVERFVTTKYDIENTDVFFKELLQYMKHCTHMMTFEEHRVPYDMSHLKSDKEVLTRSFLRRFPPNQPWVLRCASHFMLDFDVAAPDLWEDLLTNMLRLGMVRSLAAMMGPLSRKSFVRSLSCGRQVWEEVLTSPMIHLKHKHNQLKNDISVQDRHETESDVGTLRFAGISISNVRLVLERMVTLLQRCPFLDQIDVPAFVVHLRDLTAMAEEEPNGTEIVGPMDLYGFAVKCAMVIPKPVARFEALVRIIHAGAYSSVLHEVLDTSCLITGGNAMDEENGEFADNCRLIQESFSEATKRKDYSSILGTPFEQGFMEYLAATADIDYLLSLLLEDKRMEAALTAVELYYEYHPTAASSLEGAKLNDEKTDPSNKRWELIDAYLASSKSIHLERFRVS</sequence>
<proteinExistence type="predicted"/>
<dbReference type="Pfam" id="PF24515">
    <property type="entry name" value="ARM_KNTC1_3rd"/>
    <property type="match status" value="1"/>
</dbReference>
<dbReference type="PANTHER" id="PTHR15688:SF1">
    <property type="entry name" value="KINETOCHORE-ASSOCIATED PROTEIN 1"/>
    <property type="match status" value="1"/>
</dbReference>
<dbReference type="Pfam" id="PF24516">
    <property type="entry name" value="ARM_KNTC1_2nd"/>
    <property type="match status" value="1"/>
</dbReference>
<dbReference type="InterPro" id="IPR055405">
    <property type="entry name" value="ARM_KNTC1_3rd"/>
</dbReference>
<dbReference type="EMBL" id="JAENGY010001100">
    <property type="protein sequence ID" value="KAG6952551.1"/>
    <property type="molecule type" value="Genomic_DNA"/>
</dbReference>
<evidence type="ECO:0000259" key="6">
    <source>
        <dbReference type="Pfam" id="PF24520"/>
    </source>
</evidence>
<evidence type="ECO:0000259" key="2">
    <source>
        <dbReference type="Pfam" id="PF10493"/>
    </source>
</evidence>
<dbReference type="InterPro" id="IPR055402">
    <property type="entry name" value="KNTC1_N"/>
</dbReference>
<dbReference type="GO" id="GO:0005737">
    <property type="term" value="C:cytoplasm"/>
    <property type="evidence" value="ECO:0007669"/>
    <property type="project" value="TreeGrafter"/>
</dbReference>
<dbReference type="PANTHER" id="PTHR15688">
    <property type="entry name" value="KINETOCHORE-ASSOCIATED PROTEIN 1"/>
    <property type="match status" value="1"/>
</dbReference>
<feature type="domain" description="RZZ complex subunit KNTC1/ROD C-terminal" evidence="2">
    <location>
        <begin position="1692"/>
        <end position="2113"/>
    </location>
</feature>
<dbReference type="InterPro" id="IPR052802">
    <property type="entry name" value="KNTC1"/>
</dbReference>
<dbReference type="GO" id="GO:1903394">
    <property type="term" value="P:protein localization to kinetochore involved in kinetochore assembly"/>
    <property type="evidence" value="ECO:0007669"/>
    <property type="project" value="TreeGrafter"/>
</dbReference>
<evidence type="ECO:0000256" key="1">
    <source>
        <dbReference type="SAM" id="MobiDB-lite"/>
    </source>
</evidence>
<feature type="compositionally biased region" description="Basic and acidic residues" evidence="1">
    <location>
        <begin position="1144"/>
        <end position="1157"/>
    </location>
</feature>
<dbReference type="InterPro" id="IPR055403">
    <property type="entry name" value="ARM_KNTC1_1st"/>
</dbReference>
<evidence type="ECO:0000259" key="5">
    <source>
        <dbReference type="Pfam" id="PF24516"/>
    </source>
</evidence>
<dbReference type="Pfam" id="PF24520">
    <property type="entry name" value="ARM_KNTC1_1st"/>
    <property type="match status" value="1"/>
</dbReference>
<reference evidence="7" key="1">
    <citation type="submission" date="2021-01" db="EMBL/GenBank/DDBJ databases">
        <title>Phytophthora aleatoria, a newly-described species from Pinus radiata is distinct from Phytophthora cactorum isolates based on comparative genomics.</title>
        <authorList>
            <person name="Mcdougal R."/>
            <person name="Panda P."/>
            <person name="Williams N."/>
            <person name="Studholme D.J."/>
        </authorList>
    </citation>
    <scope>NUCLEOTIDE SEQUENCE</scope>
    <source>
        <strain evidence="7">NZFS 4037</strain>
    </source>
</reference>
<feature type="domain" description="KNTC1 second ARM-repeats" evidence="5">
    <location>
        <begin position="811"/>
        <end position="926"/>
    </location>
</feature>
<gene>
    <name evidence="7" type="ORF">JG688_00013223</name>
</gene>
<evidence type="ECO:0008006" key="9">
    <source>
        <dbReference type="Google" id="ProtNLM"/>
    </source>
</evidence>
<feature type="domain" description="KNTC1 first ARM-repeats" evidence="6">
    <location>
        <begin position="533"/>
        <end position="644"/>
    </location>
</feature>
<dbReference type="GO" id="GO:0000070">
    <property type="term" value="P:mitotic sister chromatid segregation"/>
    <property type="evidence" value="ECO:0007669"/>
    <property type="project" value="TreeGrafter"/>
</dbReference>
<evidence type="ECO:0000259" key="4">
    <source>
        <dbReference type="Pfam" id="PF24515"/>
    </source>
</evidence>
<organism evidence="7 8">
    <name type="scientific">Phytophthora aleatoria</name>
    <dbReference type="NCBI Taxonomy" id="2496075"/>
    <lineage>
        <taxon>Eukaryota</taxon>
        <taxon>Sar</taxon>
        <taxon>Stramenopiles</taxon>
        <taxon>Oomycota</taxon>
        <taxon>Peronosporomycetes</taxon>
        <taxon>Peronosporales</taxon>
        <taxon>Peronosporaceae</taxon>
        <taxon>Phytophthora</taxon>
    </lineage>
</organism>
<dbReference type="InterPro" id="IPR019527">
    <property type="entry name" value="RZZ-complex_KNTC1/ROD_C"/>
</dbReference>
<dbReference type="Proteomes" id="UP000709295">
    <property type="component" value="Unassembled WGS sequence"/>
</dbReference>
<protein>
    <recommendedName>
        <fullName evidence="9">RZZ complex subunit KNTC1/ROD C-terminal domain-containing protein</fullName>
    </recommendedName>
</protein>